<dbReference type="EMBL" id="CM047591">
    <property type="protein sequence ID" value="KAI9918566.1"/>
    <property type="molecule type" value="Genomic_DNA"/>
</dbReference>
<gene>
    <name evidence="1" type="ORF">PsorP6_012239</name>
</gene>
<sequence length="153" mass="16864">MRGAARIVLTTLIEEKLLSPDVYGQVVEPDDSSRSVAVLDVTGIGTSDLEEVLDFIKRASAFTGAHYPENSAHIFIINIPGWFNMVWGLVKPLIDPVTREKASSNVLKGNAILKELETLIDPENIPFDFFGKGAALGDSEEEHAWAEHVKKYL</sequence>
<organism evidence="1 2">
    <name type="scientific">Peronosclerospora sorghi</name>
    <dbReference type="NCBI Taxonomy" id="230839"/>
    <lineage>
        <taxon>Eukaryota</taxon>
        <taxon>Sar</taxon>
        <taxon>Stramenopiles</taxon>
        <taxon>Oomycota</taxon>
        <taxon>Peronosporomycetes</taxon>
        <taxon>Peronosporales</taxon>
        <taxon>Peronosporaceae</taxon>
        <taxon>Peronosclerospora</taxon>
    </lineage>
</organism>
<proteinExistence type="predicted"/>
<name>A0ACC0WJU8_9STRA</name>
<accession>A0ACC0WJU8</accession>
<protein>
    <submittedName>
        <fullName evidence="1">Uncharacterized protein</fullName>
    </submittedName>
</protein>
<dbReference type="Proteomes" id="UP001163321">
    <property type="component" value="Chromosome 12"/>
</dbReference>
<comment type="caution">
    <text evidence="1">The sequence shown here is derived from an EMBL/GenBank/DDBJ whole genome shotgun (WGS) entry which is preliminary data.</text>
</comment>
<keyword evidence="2" id="KW-1185">Reference proteome</keyword>
<reference evidence="1 2" key="1">
    <citation type="journal article" date="2022" name="bioRxiv">
        <title>The genome of the oomycete Peronosclerospora sorghi, a cosmopolitan pathogen of maize and sorghum, is inflated with dispersed pseudogenes.</title>
        <authorList>
            <person name="Fletcher K."/>
            <person name="Martin F."/>
            <person name="Isakeit T."/>
            <person name="Cavanaugh K."/>
            <person name="Magill C."/>
            <person name="Michelmore R."/>
        </authorList>
    </citation>
    <scope>NUCLEOTIDE SEQUENCE [LARGE SCALE GENOMIC DNA]</scope>
    <source>
        <strain evidence="1">P6</strain>
    </source>
</reference>
<evidence type="ECO:0000313" key="1">
    <source>
        <dbReference type="EMBL" id="KAI9918566.1"/>
    </source>
</evidence>
<evidence type="ECO:0000313" key="2">
    <source>
        <dbReference type="Proteomes" id="UP001163321"/>
    </source>
</evidence>